<name>A0A5C1AM91_9BACT</name>
<dbReference type="RefSeq" id="WP_149112827.1">
    <property type="nucleotide sequence ID" value="NZ_CP042425.1"/>
</dbReference>
<proteinExistence type="predicted"/>
<dbReference type="OrthoDB" id="9804833at2"/>
<accession>A0A5C1AM91</accession>
<evidence type="ECO:0000313" key="3">
    <source>
        <dbReference type="Proteomes" id="UP000324974"/>
    </source>
</evidence>
<gene>
    <name evidence="2" type="ORF">PX52LOC_05325</name>
</gene>
<dbReference type="EMBL" id="CP042425">
    <property type="protein sequence ID" value="QEL18304.1"/>
    <property type="molecule type" value="Genomic_DNA"/>
</dbReference>
<feature type="domain" description="Bacteriophage Mu GpT" evidence="1">
    <location>
        <begin position="27"/>
        <end position="232"/>
    </location>
</feature>
<dbReference type="Proteomes" id="UP000324974">
    <property type="component" value="Chromosome"/>
</dbReference>
<keyword evidence="3" id="KW-1185">Reference proteome</keyword>
<dbReference type="AlphaFoldDB" id="A0A5C1AM91"/>
<evidence type="ECO:0000259" key="1">
    <source>
        <dbReference type="Pfam" id="PF10124"/>
    </source>
</evidence>
<organism evidence="2 3">
    <name type="scientific">Limnoglobus roseus</name>
    <dbReference type="NCBI Taxonomy" id="2598579"/>
    <lineage>
        <taxon>Bacteria</taxon>
        <taxon>Pseudomonadati</taxon>
        <taxon>Planctomycetota</taxon>
        <taxon>Planctomycetia</taxon>
        <taxon>Gemmatales</taxon>
        <taxon>Gemmataceae</taxon>
        <taxon>Limnoglobus</taxon>
    </lineage>
</organism>
<dbReference type="InterPro" id="IPR018774">
    <property type="entry name" value="Phage_Mu_GpT"/>
</dbReference>
<sequence>MSPDVFTSILNTELMVAKANAEAIGPAPVERFCQVIPSTTRVHNFLFDSVVGDMKEFKGHRTFQKFASDVYPIRNKRFDNTFEVNKDDVDDDQVGVYKLRPAQIVKKSRRFWQRLALRALRDGETGLAFDKQPFFSQTHGVGSVAASGVGAGEGDGNIMTFTAASGDAKSHRIVLVVNDGSTEIKPIIITERMPVTELMTDAGTPQAEMNLVYKYWVDARYGAGYGFWWDALLIKITNTPTQTELQSYLGKAEVRLRSFLIDKARAGDDSTALHEELNFNAESVTALFGTGLTNLMRTVLGADTIVQSGAPVTNMYKGWAFPQPTSYLN</sequence>
<protein>
    <recommendedName>
        <fullName evidence="1">Bacteriophage Mu GpT domain-containing protein</fullName>
    </recommendedName>
</protein>
<reference evidence="3" key="1">
    <citation type="submission" date="2019-08" db="EMBL/GenBank/DDBJ databases">
        <title>Limnoglobus roseus gen. nov., sp. nov., a novel freshwater planctomycete with a giant genome from the family Gemmataceae.</title>
        <authorList>
            <person name="Kulichevskaya I.S."/>
            <person name="Naumoff D.G."/>
            <person name="Miroshnikov K."/>
            <person name="Ivanova A."/>
            <person name="Philippov D.A."/>
            <person name="Hakobyan A."/>
            <person name="Rijpstra I.C."/>
            <person name="Sinninghe Damste J.S."/>
            <person name="Liesack W."/>
            <person name="Dedysh S.N."/>
        </authorList>
    </citation>
    <scope>NUCLEOTIDE SEQUENCE [LARGE SCALE GENOMIC DNA]</scope>
    <source>
        <strain evidence="3">PX52</strain>
    </source>
</reference>
<evidence type="ECO:0000313" key="2">
    <source>
        <dbReference type="EMBL" id="QEL18304.1"/>
    </source>
</evidence>
<dbReference type="Pfam" id="PF10124">
    <property type="entry name" value="Mu-like_gpT"/>
    <property type="match status" value="1"/>
</dbReference>
<dbReference type="KEGG" id="lrs:PX52LOC_05325"/>